<name>A0A919IX23_9ACTN</name>
<reference evidence="1" key="1">
    <citation type="submission" date="2021-01" db="EMBL/GenBank/DDBJ databases">
        <title>Whole genome shotgun sequence of Actinoplanes ferrugineus NBRC 15555.</title>
        <authorList>
            <person name="Komaki H."/>
            <person name="Tamura T."/>
        </authorList>
    </citation>
    <scope>NUCLEOTIDE SEQUENCE</scope>
    <source>
        <strain evidence="1">NBRC 15555</strain>
    </source>
</reference>
<protein>
    <recommendedName>
        <fullName evidence="3">Tetracyclin repressor-like C-terminal domain-containing protein</fullName>
    </recommendedName>
</protein>
<gene>
    <name evidence="1" type="ORF">Afe05nite_23050</name>
</gene>
<comment type="caution">
    <text evidence="1">The sequence shown here is derived from an EMBL/GenBank/DDBJ whole genome shotgun (WGS) entry which is preliminary data.</text>
</comment>
<evidence type="ECO:0008006" key="3">
    <source>
        <dbReference type="Google" id="ProtNLM"/>
    </source>
</evidence>
<dbReference type="RefSeq" id="WP_203817017.1">
    <property type="nucleotide sequence ID" value="NZ_BAAABP010000071.1"/>
</dbReference>
<organism evidence="1 2">
    <name type="scientific">Paractinoplanes ferrugineus</name>
    <dbReference type="NCBI Taxonomy" id="113564"/>
    <lineage>
        <taxon>Bacteria</taxon>
        <taxon>Bacillati</taxon>
        <taxon>Actinomycetota</taxon>
        <taxon>Actinomycetes</taxon>
        <taxon>Micromonosporales</taxon>
        <taxon>Micromonosporaceae</taxon>
        <taxon>Paractinoplanes</taxon>
    </lineage>
</organism>
<proteinExistence type="predicted"/>
<dbReference type="AlphaFoldDB" id="A0A919IX23"/>
<sequence>MLFSTLPGFLAEILHNAVARGELTHADLPDRVVNLPLDLLRYEALRSARAWSSIDEVDTEKLFAEILDDVFLPLIKALAGARPG</sequence>
<evidence type="ECO:0000313" key="2">
    <source>
        <dbReference type="Proteomes" id="UP000598174"/>
    </source>
</evidence>
<keyword evidence="2" id="KW-1185">Reference proteome</keyword>
<accession>A0A919IX23</accession>
<dbReference type="EMBL" id="BOMM01000016">
    <property type="protein sequence ID" value="GIE10465.1"/>
    <property type="molecule type" value="Genomic_DNA"/>
</dbReference>
<evidence type="ECO:0000313" key="1">
    <source>
        <dbReference type="EMBL" id="GIE10465.1"/>
    </source>
</evidence>
<dbReference type="Proteomes" id="UP000598174">
    <property type="component" value="Unassembled WGS sequence"/>
</dbReference>